<organism evidence="2">
    <name type="scientific">Agkistrodon contortrix contortrix</name>
    <name type="common">Southern copperhead</name>
    <dbReference type="NCBI Taxonomy" id="8713"/>
    <lineage>
        <taxon>Eukaryota</taxon>
        <taxon>Metazoa</taxon>
        <taxon>Chordata</taxon>
        <taxon>Craniata</taxon>
        <taxon>Vertebrata</taxon>
        <taxon>Euteleostomi</taxon>
        <taxon>Lepidosauria</taxon>
        <taxon>Squamata</taxon>
        <taxon>Bifurcata</taxon>
        <taxon>Unidentata</taxon>
        <taxon>Episquamata</taxon>
        <taxon>Toxicofera</taxon>
        <taxon>Serpentes</taxon>
        <taxon>Colubroidea</taxon>
        <taxon>Viperidae</taxon>
        <taxon>Crotalinae</taxon>
        <taxon>Agkistrodon</taxon>
    </lineage>
</organism>
<evidence type="ECO:0000256" key="1">
    <source>
        <dbReference type="SAM" id="MobiDB-lite"/>
    </source>
</evidence>
<reference evidence="2" key="2">
    <citation type="submission" date="2017-04" db="EMBL/GenBank/DDBJ databases">
        <title>Venomic assessment of a copperhead snake (Agkistrodon contortrix) produced by parthenogenesis.</title>
        <authorList>
            <person name="Calvete J.J."/>
            <person name="Casewell N."/>
            <person name="Wuster W."/>
            <person name="Rokyta D.R."/>
            <person name="Storey D."/>
            <person name="Smith C.S."/>
            <person name="Schuett G.W."/>
            <person name="Booth W."/>
        </authorList>
    </citation>
    <scope>NUCLEOTIDE SEQUENCE</scope>
    <source>
        <strain evidence="2">KW1091</strain>
        <tissue evidence="2">Venom gland</tissue>
    </source>
</reference>
<feature type="region of interest" description="Disordered" evidence="1">
    <location>
        <begin position="1"/>
        <end position="43"/>
    </location>
</feature>
<protein>
    <submittedName>
        <fullName evidence="2">Selenoprotein H</fullName>
    </submittedName>
</protein>
<accession>A0A1W7RDJ9</accession>
<dbReference type="AlphaFoldDB" id="A0A1W7RDJ9"/>
<sequence length="52" mass="5548">MPPKGRKRKAAIPQAEATASSGEGANDVKKLPKIRKNEGPGDLHVTIEHCKS</sequence>
<evidence type="ECO:0000313" key="2">
    <source>
        <dbReference type="EMBL" id="JAV49217.1"/>
    </source>
</evidence>
<reference evidence="2" key="1">
    <citation type="journal article" date="2015" name="G3 (Bethesda)">
        <title>Post-transcriptional mechanisms contribute little to phenotypic variation in snake venoms.</title>
        <authorList>
            <person name="Rokyta D.R."/>
            <person name="Margres M.J."/>
            <person name="Calvin K."/>
        </authorList>
    </citation>
    <scope>NUCLEOTIDE SEQUENCE</scope>
    <source>
        <strain evidence="2">KW1091</strain>
        <tissue evidence="2">Venom gland</tissue>
    </source>
</reference>
<feature type="compositionally biased region" description="Basic and acidic residues" evidence="1">
    <location>
        <begin position="26"/>
        <end position="43"/>
    </location>
</feature>
<feature type="compositionally biased region" description="Basic residues" evidence="1">
    <location>
        <begin position="1"/>
        <end position="10"/>
    </location>
</feature>
<dbReference type="EMBL" id="GDAY02002215">
    <property type="protein sequence ID" value="JAV49217.1"/>
    <property type="molecule type" value="Transcribed_RNA"/>
</dbReference>
<name>A0A1W7RDJ9_AGKCO</name>
<proteinExistence type="predicted"/>